<evidence type="ECO:0000313" key="2">
    <source>
        <dbReference type="Proteomes" id="UP001186944"/>
    </source>
</evidence>
<keyword evidence="2" id="KW-1185">Reference proteome</keyword>
<evidence type="ECO:0000313" key="1">
    <source>
        <dbReference type="EMBL" id="KAK3105446.1"/>
    </source>
</evidence>
<sequence length="326" mass="37858">MYLTDLPRKVSDWTNEHLQDLGINYHDNSTSIQDFTSRLQRDVRNFKPAVTDRISQRLNECTSEIWSSSLNLNDKEFGIHSIDWGIDEIEGSVRRLARMNESTLEESDETKKISRVFWAWHIGLLSFLTTLKKFLRKLLKDTRKACFTELFKTFTKICLLDPESGEVYTGTKTVKGLEIQSIPDVRYVSCSDQLQMMMIFSTEVTKDDAFRGEFSNDTFCYENLSTQILGQHGIKLLIEAQNSCFWPRVAGVICVGTKVIFTYLDISKKHLERLTKKTSILDSEASILYTRPYDFLNQIDRKDMLKLLFWFGYVQTGGYELYVAEK</sequence>
<gene>
    <name evidence="1" type="ORF">FSP39_025401</name>
</gene>
<name>A0AA88YH90_PINIB</name>
<protein>
    <submittedName>
        <fullName evidence="1">Uncharacterized protein</fullName>
    </submittedName>
</protein>
<reference evidence="1" key="1">
    <citation type="submission" date="2019-08" db="EMBL/GenBank/DDBJ databases">
        <title>The improved chromosome-level genome for the pearl oyster Pinctada fucata martensii using PacBio sequencing and Hi-C.</title>
        <authorList>
            <person name="Zheng Z."/>
        </authorList>
    </citation>
    <scope>NUCLEOTIDE SEQUENCE</scope>
    <source>
        <strain evidence="1">ZZ-2019</strain>
        <tissue evidence="1">Adductor muscle</tissue>
    </source>
</reference>
<dbReference type="Proteomes" id="UP001186944">
    <property type="component" value="Unassembled WGS sequence"/>
</dbReference>
<comment type="caution">
    <text evidence="1">The sequence shown here is derived from an EMBL/GenBank/DDBJ whole genome shotgun (WGS) entry which is preliminary data.</text>
</comment>
<organism evidence="1 2">
    <name type="scientific">Pinctada imbricata</name>
    <name type="common">Atlantic pearl-oyster</name>
    <name type="synonym">Pinctada martensii</name>
    <dbReference type="NCBI Taxonomy" id="66713"/>
    <lineage>
        <taxon>Eukaryota</taxon>
        <taxon>Metazoa</taxon>
        <taxon>Spiralia</taxon>
        <taxon>Lophotrochozoa</taxon>
        <taxon>Mollusca</taxon>
        <taxon>Bivalvia</taxon>
        <taxon>Autobranchia</taxon>
        <taxon>Pteriomorphia</taxon>
        <taxon>Pterioida</taxon>
        <taxon>Pterioidea</taxon>
        <taxon>Pteriidae</taxon>
        <taxon>Pinctada</taxon>
    </lineage>
</organism>
<dbReference type="AlphaFoldDB" id="A0AA88YH90"/>
<proteinExistence type="predicted"/>
<dbReference type="EMBL" id="VSWD01000004">
    <property type="protein sequence ID" value="KAK3105446.1"/>
    <property type="molecule type" value="Genomic_DNA"/>
</dbReference>
<accession>A0AA88YH90</accession>